<keyword evidence="3" id="KW-1185">Reference proteome</keyword>
<feature type="domain" description="Alkyl hydroperoxide reductase subunit C/ Thiol specific antioxidant" evidence="1">
    <location>
        <begin position="13"/>
        <end position="166"/>
    </location>
</feature>
<dbReference type="Pfam" id="PF00578">
    <property type="entry name" value="AhpC-TSA"/>
    <property type="match status" value="1"/>
</dbReference>
<dbReference type="OrthoDB" id="9809746at2"/>
<dbReference type="EMBL" id="QMFY01000008">
    <property type="protein sequence ID" value="RAV99972.1"/>
    <property type="molecule type" value="Genomic_DNA"/>
</dbReference>
<protein>
    <submittedName>
        <fullName evidence="2">AhpC/TSA family protein</fullName>
    </submittedName>
</protein>
<proteinExistence type="predicted"/>
<dbReference type="InterPro" id="IPR000866">
    <property type="entry name" value="AhpC/TSA"/>
</dbReference>
<sequence length="205" mass="22844">MTILKDMKLHDHQTAIDFTVADIYGNKISLSDFKGMKIHLGFFRNVNCPFCNLRVHQLSKMNKTFEAHGLKLIYFFESDSKLLRKSIFHQEISPIPLIGDPQKKIYGQYGVEASAFKMISTLFVKGTMKDLKASKALQLPAEKDKDATLTLMPADFLIDENFIIQKAHYGKNVNDHIAIEEIKAFAGIGVAECNGSGNISALGGC</sequence>
<dbReference type="InterPro" id="IPR036249">
    <property type="entry name" value="Thioredoxin-like_sf"/>
</dbReference>
<dbReference type="AlphaFoldDB" id="A0A364Y111"/>
<dbReference type="Gene3D" id="3.40.30.10">
    <property type="entry name" value="Glutaredoxin"/>
    <property type="match status" value="1"/>
</dbReference>
<dbReference type="GO" id="GO:0016491">
    <property type="term" value="F:oxidoreductase activity"/>
    <property type="evidence" value="ECO:0007669"/>
    <property type="project" value="InterPro"/>
</dbReference>
<dbReference type="SUPFAM" id="SSF52833">
    <property type="entry name" value="Thioredoxin-like"/>
    <property type="match status" value="1"/>
</dbReference>
<dbReference type="GO" id="GO:0016209">
    <property type="term" value="F:antioxidant activity"/>
    <property type="evidence" value="ECO:0007669"/>
    <property type="project" value="InterPro"/>
</dbReference>
<evidence type="ECO:0000259" key="1">
    <source>
        <dbReference type="Pfam" id="PF00578"/>
    </source>
</evidence>
<organism evidence="2 3">
    <name type="scientific">Pseudochryseolinea flava</name>
    <dbReference type="NCBI Taxonomy" id="2059302"/>
    <lineage>
        <taxon>Bacteria</taxon>
        <taxon>Pseudomonadati</taxon>
        <taxon>Bacteroidota</taxon>
        <taxon>Cytophagia</taxon>
        <taxon>Cytophagales</taxon>
        <taxon>Fulvivirgaceae</taxon>
        <taxon>Pseudochryseolinea</taxon>
    </lineage>
</organism>
<evidence type="ECO:0000313" key="3">
    <source>
        <dbReference type="Proteomes" id="UP000251889"/>
    </source>
</evidence>
<accession>A0A364Y111</accession>
<evidence type="ECO:0000313" key="2">
    <source>
        <dbReference type="EMBL" id="RAV99972.1"/>
    </source>
</evidence>
<reference evidence="2 3" key="1">
    <citation type="submission" date="2018-06" db="EMBL/GenBank/DDBJ databases">
        <title>Chryseolinea flavus sp. nov., a member of the phylum Bacteroidetes isolated from soil.</title>
        <authorList>
            <person name="Li Y."/>
            <person name="Wang J."/>
        </authorList>
    </citation>
    <scope>NUCLEOTIDE SEQUENCE [LARGE SCALE GENOMIC DNA]</scope>
    <source>
        <strain evidence="2 3">SDU1-6</strain>
    </source>
</reference>
<dbReference type="RefSeq" id="WP_112747810.1">
    <property type="nucleotide sequence ID" value="NZ_QMFY01000008.1"/>
</dbReference>
<name>A0A364Y111_9BACT</name>
<dbReference type="Proteomes" id="UP000251889">
    <property type="component" value="Unassembled WGS sequence"/>
</dbReference>
<comment type="caution">
    <text evidence="2">The sequence shown here is derived from an EMBL/GenBank/DDBJ whole genome shotgun (WGS) entry which is preliminary data.</text>
</comment>
<gene>
    <name evidence="2" type="ORF">DQQ10_15540</name>
</gene>